<evidence type="ECO:0000256" key="6">
    <source>
        <dbReference type="ARBA" id="ARBA00022807"/>
    </source>
</evidence>
<evidence type="ECO:0000256" key="1">
    <source>
        <dbReference type="ARBA" id="ARBA00000707"/>
    </source>
</evidence>
<keyword evidence="3" id="KW-0645">Protease</keyword>
<keyword evidence="8" id="KW-1185">Reference proteome</keyword>
<dbReference type="OrthoDB" id="3182339at2759"/>
<proteinExistence type="predicted"/>
<name>A0A6A5XDC9_9PLEO</name>
<sequence>MSSEPRVILHVGTQVIDSTNLEVAQACCGVFLNDQDEIMVLDKGGTVEELQTSPYADQLDPCLVYLDEAHTRGIDLRLPAHYQAAVTPGANVTKDRLTQACMRMRKLGKGQSVIFFISKHIEQEIRQSCGHEDKSPEIITVSNVVSWAITETCKDFRRAVPTWLNQGLRFTKRQPIWHHLTDQDDKNLPSRFNGISPRYAAVFQDRCQQFELTEMHHASLDEEQERELAPEAEQEYQMEELPKVKPAENSIHPGLDKFIVEGILPKDPDATIDVSEFPSAILVTRDFAVTVDRSFGPELF</sequence>
<evidence type="ECO:0000313" key="8">
    <source>
        <dbReference type="Proteomes" id="UP000799778"/>
    </source>
</evidence>
<evidence type="ECO:0000313" key="7">
    <source>
        <dbReference type="EMBL" id="KAF2010911.1"/>
    </source>
</evidence>
<dbReference type="GeneID" id="54287541"/>
<dbReference type="PANTHER" id="PTHR13367">
    <property type="entry name" value="UBIQUITIN THIOESTERASE"/>
    <property type="match status" value="1"/>
</dbReference>
<protein>
    <recommendedName>
        <fullName evidence="2">ubiquitinyl hydrolase 1</fullName>
        <ecNumber evidence="2">3.4.19.12</ecNumber>
    </recommendedName>
</protein>
<keyword evidence="4" id="KW-0833">Ubl conjugation pathway</keyword>
<dbReference type="EMBL" id="ML978075">
    <property type="protein sequence ID" value="KAF2010911.1"/>
    <property type="molecule type" value="Genomic_DNA"/>
</dbReference>
<accession>A0A6A5XDC9</accession>
<keyword evidence="6" id="KW-0788">Thiol protease</keyword>
<dbReference type="Proteomes" id="UP000799778">
    <property type="component" value="Unassembled WGS sequence"/>
</dbReference>
<organism evidence="7 8">
    <name type="scientific">Aaosphaeria arxii CBS 175.79</name>
    <dbReference type="NCBI Taxonomy" id="1450172"/>
    <lineage>
        <taxon>Eukaryota</taxon>
        <taxon>Fungi</taxon>
        <taxon>Dikarya</taxon>
        <taxon>Ascomycota</taxon>
        <taxon>Pezizomycotina</taxon>
        <taxon>Dothideomycetes</taxon>
        <taxon>Pleosporomycetidae</taxon>
        <taxon>Pleosporales</taxon>
        <taxon>Pleosporales incertae sedis</taxon>
        <taxon>Aaosphaeria</taxon>
    </lineage>
</organism>
<evidence type="ECO:0000256" key="4">
    <source>
        <dbReference type="ARBA" id="ARBA00022786"/>
    </source>
</evidence>
<dbReference type="AlphaFoldDB" id="A0A6A5XDC9"/>
<evidence type="ECO:0000256" key="3">
    <source>
        <dbReference type="ARBA" id="ARBA00022670"/>
    </source>
</evidence>
<reference evidence="7" key="1">
    <citation type="journal article" date="2020" name="Stud. Mycol.">
        <title>101 Dothideomycetes genomes: a test case for predicting lifestyles and emergence of pathogens.</title>
        <authorList>
            <person name="Haridas S."/>
            <person name="Albert R."/>
            <person name="Binder M."/>
            <person name="Bloem J."/>
            <person name="Labutti K."/>
            <person name="Salamov A."/>
            <person name="Andreopoulos B."/>
            <person name="Baker S."/>
            <person name="Barry K."/>
            <person name="Bills G."/>
            <person name="Bluhm B."/>
            <person name="Cannon C."/>
            <person name="Castanera R."/>
            <person name="Culley D."/>
            <person name="Daum C."/>
            <person name="Ezra D."/>
            <person name="Gonzalez J."/>
            <person name="Henrissat B."/>
            <person name="Kuo A."/>
            <person name="Liang C."/>
            <person name="Lipzen A."/>
            <person name="Lutzoni F."/>
            <person name="Magnuson J."/>
            <person name="Mondo S."/>
            <person name="Nolan M."/>
            <person name="Ohm R."/>
            <person name="Pangilinan J."/>
            <person name="Park H.-J."/>
            <person name="Ramirez L."/>
            <person name="Alfaro M."/>
            <person name="Sun H."/>
            <person name="Tritt A."/>
            <person name="Yoshinaga Y."/>
            <person name="Zwiers L.-H."/>
            <person name="Turgeon B."/>
            <person name="Goodwin S."/>
            <person name="Spatafora J."/>
            <person name="Crous P."/>
            <person name="Grigoriev I."/>
        </authorList>
    </citation>
    <scope>NUCLEOTIDE SEQUENCE</scope>
    <source>
        <strain evidence="7">CBS 175.79</strain>
    </source>
</reference>
<evidence type="ECO:0000256" key="5">
    <source>
        <dbReference type="ARBA" id="ARBA00022801"/>
    </source>
</evidence>
<dbReference type="PANTHER" id="PTHR13367:SF34">
    <property type="match status" value="1"/>
</dbReference>
<evidence type="ECO:0000256" key="2">
    <source>
        <dbReference type="ARBA" id="ARBA00012759"/>
    </source>
</evidence>
<dbReference type="GO" id="GO:0006508">
    <property type="term" value="P:proteolysis"/>
    <property type="evidence" value="ECO:0007669"/>
    <property type="project" value="UniProtKB-KW"/>
</dbReference>
<dbReference type="EC" id="3.4.19.12" evidence="2"/>
<dbReference type="RefSeq" id="XP_033379250.1">
    <property type="nucleotide sequence ID" value="XM_033530144.1"/>
</dbReference>
<gene>
    <name evidence="7" type="ORF">BU24DRAFT_436272</name>
</gene>
<dbReference type="GO" id="GO:0004843">
    <property type="term" value="F:cysteine-type deubiquitinase activity"/>
    <property type="evidence" value="ECO:0007669"/>
    <property type="project" value="UniProtKB-EC"/>
</dbReference>
<comment type="catalytic activity">
    <reaction evidence="1">
        <text>Thiol-dependent hydrolysis of ester, thioester, amide, peptide and isopeptide bonds formed by the C-terminal Gly of ubiquitin (a 76-residue protein attached to proteins as an intracellular targeting signal).</text>
        <dbReference type="EC" id="3.4.19.12"/>
    </reaction>
</comment>
<dbReference type="InterPro" id="IPR051346">
    <property type="entry name" value="OTU_Deubiquitinase"/>
</dbReference>
<keyword evidence="5" id="KW-0378">Hydrolase</keyword>